<dbReference type="GO" id="GO:0006950">
    <property type="term" value="P:response to stress"/>
    <property type="evidence" value="ECO:0000318"/>
    <property type="project" value="GO_Central"/>
</dbReference>
<dbReference type="FunCoup" id="M1C977">
    <property type="interactions" value="157"/>
</dbReference>
<evidence type="ECO:0000256" key="2">
    <source>
        <dbReference type="ARBA" id="ARBA00002322"/>
    </source>
</evidence>
<dbReference type="eggNOG" id="ENOG502QQVF">
    <property type="taxonomic scope" value="Eukaryota"/>
</dbReference>
<dbReference type="PRINTS" id="PR00461">
    <property type="entry name" value="PLPEROXIDASE"/>
</dbReference>
<evidence type="ECO:0000256" key="18">
    <source>
        <dbReference type="PIRSR" id="PIRSR600823-4"/>
    </source>
</evidence>
<dbReference type="PROSITE" id="PS00436">
    <property type="entry name" value="PEROXIDASE_2"/>
    <property type="match status" value="1"/>
</dbReference>
<keyword evidence="14 20" id="KW-0376">Hydrogen peroxide</keyword>
<dbReference type="InterPro" id="IPR033905">
    <property type="entry name" value="Secretory_peroxidase"/>
</dbReference>
<evidence type="ECO:0000256" key="13">
    <source>
        <dbReference type="ARBA" id="ARBA00023180"/>
    </source>
</evidence>
<evidence type="ECO:0000256" key="5">
    <source>
        <dbReference type="ARBA" id="ARBA00022525"/>
    </source>
</evidence>
<comment type="function">
    <text evidence="2">Removal of H(2)O(2), oxidation of toxic reductants, biosynthesis and degradation of lignin, suberization, auxin catabolism, response to environmental stresses such as wounding, pathogen attack and oxidative stress. These functions might be dependent on each isozyme/isoform in each plant tissue.</text>
</comment>
<evidence type="ECO:0000256" key="11">
    <source>
        <dbReference type="ARBA" id="ARBA00023004"/>
    </source>
</evidence>
<dbReference type="EC" id="1.11.1.7" evidence="4 20"/>
<feature type="disulfide bond" evidence="19">
    <location>
        <begin position="33"/>
        <end position="100"/>
    </location>
</feature>
<feature type="binding site" description="axial binding residue" evidence="17">
    <location>
        <position position="178"/>
    </location>
    <ligand>
        <name>heme b</name>
        <dbReference type="ChEBI" id="CHEBI:60344"/>
    </ligand>
    <ligandPart>
        <name>Fe</name>
        <dbReference type="ChEBI" id="CHEBI:18248"/>
    </ligandPart>
</feature>
<feature type="binding site" evidence="16">
    <location>
        <position position="148"/>
    </location>
    <ligand>
        <name>substrate</name>
    </ligand>
</feature>
<evidence type="ECO:0000256" key="9">
    <source>
        <dbReference type="ARBA" id="ARBA00022837"/>
    </source>
</evidence>
<feature type="binding site" evidence="17">
    <location>
        <position position="179"/>
    </location>
    <ligand>
        <name>Ca(2+)</name>
        <dbReference type="ChEBI" id="CHEBI:29108"/>
        <label>2</label>
    </ligand>
</feature>
<dbReference type="InterPro" id="IPR002016">
    <property type="entry name" value="Haem_peroxidase"/>
</dbReference>
<dbReference type="GO" id="GO:0006979">
    <property type="term" value="P:response to oxidative stress"/>
    <property type="evidence" value="ECO:0007669"/>
    <property type="project" value="UniProtKB-UniRule"/>
</dbReference>
<feature type="binding site" evidence="17">
    <location>
        <position position="68"/>
    </location>
    <ligand>
        <name>Ca(2+)</name>
        <dbReference type="ChEBI" id="CHEBI:29108"/>
        <label>1</label>
    </ligand>
</feature>
<dbReference type="Gene3D" id="1.10.420.10">
    <property type="entry name" value="Peroxidase, domain 2"/>
    <property type="match status" value="1"/>
</dbReference>
<evidence type="ECO:0000256" key="3">
    <source>
        <dbReference type="ARBA" id="ARBA00006873"/>
    </source>
</evidence>
<keyword evidence="9 17" id="KW-0106">Calcium</keyword>
<reference evidence="22" key="2">
    <citation type="submission" date="2015-06" db="UniProtKB">
        <authorList>
            <consortium name="EnsemblPlants"/>
        </authorList>
    </citation>
    <scope>IDENTIFICATION</scope>
    <source>
        <strain evidence="22">DM1-3 516 R44</strain>
    </source>
</reference>
<evidence type="ECO:0000256" key="4">
    <source>
        <dbReference type="ARBA" id="ARBA00012313"/>
    </source>
</evidence>
<dbReference type="GO" id="GO:0020037">
    <property type="term" value="F:heme binding"/>
    <property type="evidence" value="ECO:0007669"/>
    <property type="project" value="UniProtKB-UniRule"/>
</dbReference>
<dbReference type="EnsemblPlants" id="PGSC0003DMT400062534">
    <property type="protein sequence ID" value="PGSC0003DMT400062534"/>
    <property type="gene ID" value="PGSC0003DMG402024332"/>
</dbReference>
<evidence type="ECO:0000256" key="1">
    <source>
        <dbReference type="ARBA" id="ARBA00000189"/>
    </source>
</evidence>
<evidence type="ECO:0000256" key="17">
    <source>
        <dbReference type="PIRSR" id="PIRSR600823-3"/>
    </source>
</evidence>
<keyword evidence="5 20" id="KW-0964">Secreted</keyword>
<dbReference type="PANTHER" id="PTHR31235">
    <property type="entry name" value="PEROXIDASE 25-RELATED"/>
    <property type="match status" value="1"/>
</dbReference>
<keyword evidence="23" id="KW-1185">Reference proteome</keyword>
<dbReference type="PROSITE" id="PS00435">
    <property type="entry name" value="PEROXIDASE_1"/>
    <property type="match status" value="1"/>
</dbReference>
<comment type="subcellular location">
    <subcellularLocation>
        <location evidence="20">Secreted</location>
    </subcellularLocation>
</comment>
<dbReference type="SUPFAM" id="SSF48113">
    <property type="entry name" value="Heme-dependent peroxidases"/>
    <property type="match status" value="1"/>
</dbReference>
<feature type="binding site" evidence="17">
    <location>
        <position position="237"/>
    </location>
    <ligand>
        <name>Ca(2+)</name>
        <dbReference type="ChEBI" id="CHEBI:29108"/>
        <label>2</label>
    </ligand>
</feature>
<dbReference type="Proteomes" id="UP000011115">
    <property type="component" value="Unassembled WGS sequence"/>
</dbReference>
<evidence type="ECO:0000256" key="12">
    <source>
        <dbReference type="ARBA" id="ARBA00023157"/>
    </source>
</evidence>
<evidence type="ECO:0000256" key="15">
    <source>
        <dbReference type="PIRSR" id="PIRSR600823-1"/>
    </source>
</evidence>
<feature type="signal peptide" evidence="20">
    <location>
        <begin position="1"/>
        <end position="23"/>
    </location>
</feature>
<dbReference type="InterPro" id="IPR019794">
    <property type="entry name" value="Peroxidases_AS"/>
</dbReference>
<keyword evidence="10 20" id="KW-0560">Oxidoreductase</keyword>
<dbReference type="AlphaFoldDB" id="M1C977"/>
<feature type="binding site" evidence="17">
    <location>
        <position position="65"/>
    </location>
    <ligand>
        <name>Ca(2+)</name>
        <dbReference type="ChEBI" id="CHEBI:29108"/>
        <label>1</label>
    </ligand>
</feature>
<evidence type="ECO:0000256" key="7">
    <source>
        <dbReference type="ARBA" id="ARBA00022617"/>
    </source>
</evidence>
<evidence type="ECO:0000313" key="23">
    <source>
        <dbReference type="Proteomes" id="UP000011115"/>
    </source>
</evidence>
<dbReference type="OMA" id="KYRCPDA"/>
<feature type="active site" description="Proton acceptor" evidence="15">
    <location>
        <position position="64"/>
    </location>
</feature>
<dbReference type="FunFam" id="1.10.420.10:FF:000008">
    <property type="entry name" value="Peroxidase"/>
    <property type="match status" value="1"/>
</dbReference>
<comment type="cofactor">
    <cofactor evidence="17 20">
        <name>Ca(2+)</name>
        <dbReference type="ChEBI" id="CHEBI:29108"/>
    </cofactor>
    <text evidence="17 20">Binds 2 calcium ions per subunit.</text>
</comment>
<dbReference type="InterPro" id="IPR000823">
    <property type="entry name" value="Peroxidase_pln"/>
</dbReference>
<protein>
    <recommendedName>
        <fullName evidence="4 20">Peroxidase</fullName>
        <ecNumber evidence="4 20">1.11.1.7</ecNumber>
    </recommendedName>
</protein>
<dbReference type="GO" id="GO:0004601">
    <property type="term" value="F:peroxidase activity"/>
    <property type="evidence" value="ECO:0000318"/>
    <property type="project" value="GO_Central"/>
</dbReference>
<dbReference type="PROSITE" id="PS50873">
    <property type="entry name" value="PEROXIDASE_4"/>
    <property type="match status" value="1"/>
</dbReference>
<accession>M1C977</accession>
<evidence type="ECO:0000256" key="10">
    <source>
        <dbReference type="ARBA" id="ARBA00023002"/>
    </source>
</evidence>
<dbReference type="Gene3D" id="1.10.520.10">
    <property type="match status" value="1"/>
</dbReference>
<feature type="site" description="Transition state stabilizer" evidence="18">
    <location>
        <position position="60"/>
    </location>
</feature>
<dbReference type="HOGENOM" id="CLU_010543_0_3_1"/>
<dbReference type="GO" id="GO:0009505">
    <property type="term" value="C:plant-type cell wall"/>
    <property type="evidence" value="ECO:0000318"/>
    <property type="project" value="GO_Central"/>
</dbReference>
<evidence type="ECO:0000256" key="16">
    <source>
        <dbReference type="PIRSR" id="PIRSR600823-2"/>
    </source>
</evidence>
<proteinExistence type="inferred from homology"/>
<evidence type="ECO:0000256" key="19">
    <source>
        <dbReference type="PIRSR" id="PIRSR600823-5"/>
    </source>
</evidence>
<comment type="similarity">
    <text evidence="20">Belongs to the peroxidase family. Classical plant (class III) peroxidase subfamily.</text>
</comment>
<reference evidence="23" key="1">
    <citation type="journal article" date="2011" name="Nature">
        <title>Genome sequence and analysis of the tuber crop potato.</title>
        <authorList>
            <consortium name="The Potato Genome Sequencing Consortium"/>
        </authorList>
    </citation>
    <scope>NUCLEOTIDE SEQUENCE [LARGE SCALE GENOMIC DNA]</scope>
    <source>
        <strain evidence="23">cv. DM1-3 516 R44</strain>
    </source>
</reference>
<dbReference type="GO" id="GO:0046872">
    <property type="term" value="F:metal ion binding"/>
    <property type="evidence" value="ECO:0007669"/>
    <property type="project" value="UniProtKB-UniRule"/>
</dbReference>
<evidence type="ECO:0000256" key="8">
    <source>
        <dbReference type="ARBA" id="ARBA00022723"/>
    </source>
</evidence>
<feature type="binding site" evidence="17">
    <location>
        <position position="70"/>
    </location>
    <ligand>
        <name>Ca(2+)</name>
        <dbReference type="ChEBI" id="CHEBI:29108"/>
        <label>1</label>
    </ligand>
</feature>
<evidence type="ECO:0000259" key="21">
    <source>
        <dbReference type="PROSITE" id="PS50873"/>
    </source>
</evidence>
<evidence type="ECO:0000313" key="22">
    <source>
        <dbReference type="EnsemblPlants" id="PGSC0003DMT400062534"/>
    </source>
</evidence>
<keyword evidence="20" id="KW-0732">Signal</keyword>
<keyword evidence="8 17" id="KW-0479">Metal-binding</keyword>
<keyword evidence="11 17" id="KW-0408">Iron</keyword>
<organism evidence="22 23">
    <name type="scientific">Solanum tuberosum</name>
    <name type="common">Potato</name>
    <dbReference type="NCBI Taxonomy" id="4113"/>
    <lineage>
        <taxon>Eukaryota</taxon>
        <taxon>Viridiplantae</taxon>
        <taxon>Streptophyta</taxon>
        <taxon>Embryophyta</taxon>
        <taxon>Tracheophyta</taxon>
        <taxon>Spermatophyta</taxon>
        <taxon>Magnoliopsida</taxon>
        <taxon>eudicotyledons</taxon>
        <taxon>Gunneridae</taxon>
        <taxon>Pentapetalae</taxon>
        <taxon>asterids</taxon>
        <taxon>lamiids</taxon>
        <taxon>Solanales</taxon>
        <taxon>Solanaceae</taxon>
        <taxon>Solanoideae</taxon>
        <taxon>Solaneae</taxon>
        <taxon>Solanum</taxon>
    </lineage>
</organism>
<keyword evidence="6 20" id="KW-0575">Peroxidase</keyword>
<evidence type="ECO:0000256" key="20">
    <source>
        <dbReference type="RuleBase" id="RU362060"/>
    </source>
</evidence>
<feature type="disulfide bond" evidence="19">
    <location>
        <begin position="185"/>
        <end position="217"/>
    </location>
</feature>
<evidence type="ECO:0000256" key="6">
    <source>
        <dbReference type="ARBA" id="ARBA00022559"/>
    </source>
</evidence>
<dbReference type="GO" id="GO:0140825">
    <property type="term" value="F:lactoperoxidase activity"/>
    <property type="evidence" value="ECO:0007669"/>
    <property type="project" value="UniProtKB-EC"/>
</dbReference>
<feature type="binding site" evidence="17">
    <location>
        <position position="229"/>
    </location>
    <ligand>
        <name>Ca(2+)</name>
        <dbReference type="ChEBI" id="CHEBI:29108"/>
        <label>2</label>
    </ligand>
</feature>
<feature type="domain" description="Plant heme peroxidase family profile" evidence="21">
    <location>
        <begin position="23"/>
        <end position="307"/>
    </location>
</feature>
<comment type="cofactor">
    <cofactor evidence="17 20">
        <name>heme b</name>
        <dbReference type="ChEBI" id="CHEBI:60344"/>
    </cofactor>
    <text evidence="17 20">Binds 1 heme b (iron(II)-protoporphyrin IX) group per subunit.</text>
</comment>
<dbReference type="PRINTS" id="PR00458">
    <property type="entry name" value="PEROXIDASE"/>
</dbReference>
<dbReference type="InParanoid" id="M1C977"/>
<feature type="binding site" evidence="17">
    <location>
        <position position="74"/>
    </location>
    <ligand>
        <name>Ca(2+)</name>
        <dbReference type="ChEBI" id="CHEBI:29108"/>
        <label>1</label>
    </ligand>
</feature>
<dbReference type="InterPro" id="IPR010255">
    <property type="entry name" value="Haem_peroxidase_sf"/>
</dbReference>
<feature type="chain" id="PRO_5005139945" description="Peroxidase" evidence="20">
    <location>
        <begin position="24"/>
        <end position="335"/>
    </location>
</feature>
<name>M1C977_SOLTU</name>
<dbReference type="InterPro" id="IPR019793">
    <property type="entry name" value="Peroxidases_heam-ligand_BS"/>
</dbReference>
<dbReference type="Gramene" id="PGSC0003DMT400062534">
    <property type="protein sequence ID" value="PGSC0003DMT400062534"/>
    <property type="gene ID" value="PGSC0003DMG402024332"/>
</dbReference>
<dbReference type="GO" id="GO:0005576">
    <property type="term" value="C:extracellular region"/>
    <property type="evidence" value="ECO:0007669"/>
    <property type="project" value="UniProtKB-SubCell"/>
</dbReference>
<evidence type="ECO:0000256" key="14">
    <source>
        <dbReference type="ARBA" id="ARBA00023324"/>
    </source>
</evidence>
<keyword evidence="13" id="KW-0325">Glycoprotein</keyword>
<comment type="similarity">
    <text evidence="3">Belongs to the peroxidase family. Ascorbate peroxidase subfamily.</text>
</comment>
<dbReference type="CDD" id="cd00693">
    <property type="entry name" value="secretory_peroxidase"/>
    <property type="match status" value="1"/>
</dbReference>
<sequence length="335" mass="37699">MATLKFLSFLILQLFLIANNCEGVEVGFYKKTCPNVEAIVKETTKHYISIAPTLAAPLLRMHFHDCFVRGIKTEKDAIPNQSLRGFQVIDAAKSALEKECPDIVSCSDILALVARDAVSLINGPTWAVPLGRRDGRVSILSEASKNLPTPFDNFTTLKTIFGALGLNVKDLVVLSGGHTIGMSHCFSFSSRLYNFTGKGDMDPNMDQNYINHLKIKCKPADVTTIVEMDPGSFKSFDTNYYSMVSKRRGLFASDAALLTDTQTKDYVLSQLNPHGSTFFKDFWRIDGENGTNWSPYWESRGNSKTLCLQKLRKNFDELFFLQDFSHFRIFYMSIE</sequence>
<keyword evidence="7 20" id="KW-0349">Heme</keyword>
<keyword evidence="12 19" id="KW-1015">Disulfide bond</keyword>
<comment type="catalytic activity">
    <reaction evidence="1 20">
        <text>2 a phenolic donor + H2O2 = 2 a phenolic radical donor + 2 H2O</text>
        <dbReference type="Rhea" id="RHEA:56136"/>
        <dbReference type="ChEBI" id="CHEBI:15377"/>
        <dbReference type="ChEBI" id="CHEBI:16240"/>
        <dbReference type="ChEBI" id="CHEBI:139520"/>
        <dbReference type="ChEBI" id="CHEBI:139521"/>
        <dbReference type="EC" id="1.11.1.7"/>
    </reaction>
</comment>
<dbReference type="Pfam" id="PF00141">
    <property type="entry name" value="peroxidase"/>
    <property type="match status" value="1"/>
</dbReference>
<dbReference type="GO" id="GO:0042744">
    <property type="term" value="P:hydrogen peroxide catabolic process"/>
    <property type="evidence" value="ECO:0007669"/>
    <property type="project" value="UniProtKB-KW"/>
</dbReference>
<dbReference type="PaxDb" id="4113-PGSC0003DMT400062534"/>